<dbReference type="GO" id="GO:0009295">
    <property type="term" value="C:nucleoid"/>
    <property type="evidence" value="ECO:0007669"/>
    <property type="project" value="TreeGrafter"/>
</dbReference>
<dbReference type="CDD" id="cd04496">
    <property type="entry name" value="SSB_OBF"/>
    <property type="match status" value="1"/>
</dbReference>
<dbReference type="EMBL" id="BK059122">
    <property type="protein sequence ID" value="DAE32408.1"/>
    <property type="molecule type" value="Genomic_DNA"/>
</dbReference>
<dbReference type="InterPro" id="IPR012340">
    <property type="entry name" value="NA-bd_OB-fold"/>
</dbReference>
<dbReference type="SUPFAM" id="SSF50249">
    <property type="entry name" value="Nucleic acid-binding proteins"/>
    <property type="match status" value="1"/>
</dbReference>
<dbReference type="Gene3D" id="2.40.50.140">
    <property type="entry name" value="Nucleic acid-binding proteins"/>
    <property type="match status" value="1"/>
</dbReference>
<keyword evidence="1 2" id="KW-0238">DNA-binding</keyword>
<reference evidence="3" key="1">
    <citation type="journal article" date="2021" name="Proc. Natl. Acad. Sci. U.S.A.">
        <title>A Catalog of Tens of Thousands of Viruses from Human Metagenomes Reveals Hidden Associations with Chronic Diseases.</title>
        <authorList>
            <person name="Tisza M.J."/>
            <person name="Buck C.B."/>
        </authorList>
    </citation>
    <scope>NUCLEOTIDE SEQUENCE</scope>
    <source>
        <strain evidence="3">CtQiC1</strain>
    </source>
</reference>
<organism evidence="3">
    <name type="scientific">virus sp. ctQiC1</name>
    <dbReference type="NCBI Taxonomy" id="2825817"/>
    <lineage>
        <taxon>Viruses</taxon>
    </lineage>
</organism>
<evidence type="ECO:0000256" key="1">
    <source>
        <dbReference type="ARBA" id="ARBA00023125"/>
    </source>
</evidence>
<sequence length="179" mass="19958">MLKVDLIGNLGADVQIKESNGSKFATMRIAHTDKWTDDKGNTKESTTWVDVTLNNVESKVIQYLKAGVKVYVRGNASLRVYSSAKDRCMKAGLTVSAHEIELCGGSTDEVPRELANPENGTLFRVAKYYQSDVDTSKWKKDDQCVLVDRQARRYIVVKGGWVAPEQVPVTEDQDSQSQQ</sequence>
<accession>A0A8S5RM03</accession>
<dbReference type="InterPro" id="IPR000424">
    <property type="entry name" value="Primosome_PriB/ssb"/>
</dbReference>
<dbReference type="GO" id="GO:0003697">
    <property type="term" value="F:single-stranded DNA binding"/>
    <property type="evidence" value="ECO:0007669"/>
    <property type="project" value="InterPro"/>
</dbReference>
<dbReference type="GO" id="GO:0006260">
    <property type="term" value="P:DNA replication"/>
    <property type="evidence" value="ECO:0007669"/>
    <property type="project" value="InterPro"/>
</dbReference>
<dbReference type="Pfam" id="PF00436">
    <property type="entry name" value="SSB"/>
    <property type="match status" value="1"/>
</dbReference>
<protein>
    <submittedName>
        <fullName evidence="3">Single strand binding protein</fullName>
    </submittedName>
</protein>
<dbReference type="InterPro" id="IPR011344">
    <property type="entry name" value="ssDNA-bd"/>
</dbReference>
<name>A0A8S5RM03_9VIRU</name>
<dbReference type="PANTHER" id="PTHR10302">
    <property type="entry name" value="SINGLE-STRANDED DNA-BINDING PROTEIN"/>
    <property type="match status" value="1"/>
</dbReference>
<dbReference type="PANTHER" id="PTHR10302:SF0">
    <property type="entry name" value="SINGLE-STRANDED DNA-BINDING PROTEIN, MITOCHONDRIAL"/>
    <property type="match status" value="1"/>
</dbReference>
<evidence type="ECO:0000313" key="3">
    <source>
        <dbReference type="EMBL" id="DAE32408.1"/>
    </source>
</evidence>
<evidence type="ECO:0000256" key="2">
    <source>
        <dbReference type="PROSITE-ProRule" id="PRU00252"/>
    </source>
</evidence>
<proteinExistence type="predicted"/>
<dbReference type="PROSITE" id="PS50935">
    <property type="entry name" value="SSB"/>
    <property type="match status" value="1"/>
</dbReference>